<sequence>MSDTSTPTYEVRHRAAQHAVTVTRTVTMTTMNEVVDEIPPLVDWLAARGQAPSGPAFLRYLVIDMAADMVVQAGVPVAVPVPGDGHVEPDVLPAGDYLTTVHVGPYDELEAVTGDLLDHAAAEGLRFDAHPSDAGDVWTSRLEWYETNPVEEPDPARWVTRLEFRLADG</sequence>
<organism evidence="2 3">
    <name type="scientific">Microlunatus spumicola</name>
    <dbReference type="NCBI Taxonomy" id="81499"/>
    <lineage>
        <taxon>Bacteria</taxon>
        <taxon>Bacillati</taxon>
        <taxon>Actinomycetota</taxon>
        <taxon>Actinomycetes</taxon>
        <taxon>Propionibacteriales</taxon>
        <taxon>Propionibacteriaceae</taxon>
        <taxon>Microlunatus</taxon>
    </lineage>
</organism>
<dbReference type="InterPro" id="IPR011256">
    <property type="entry name" value="Reg_factor_effector_dom_sf"/>
</dbReference>
<dbReference type="SUPFAM" id="SSF55136">
    <property type="entry name" value="Probable bacterial effector-binding domain"/>
    <property type="match status" value="1"/>
</dbReference>
<dbReference type="Pfam" id="PF06445">
    <property type="entry name" value="GyrI-like"/>
    <property type="match status" value="1"/>
</dbReference>
<dbReference type="RefSeq" id="WP_204910785.1">
    <property type="nucleotide sequence ID" value="NZ_BAAAYR010000002.1"/>
</dbReference>
<reference evidence="3" key="1">
    <citation type="journal article" date="2019" name="Int. J. Syst. Evol. Microbiol.">
        <title>The Global Catalogue of Microorganisms (GCM) 10K type strain sequencing project: providing services to taxonomists for standard genome sequencing and annotation.</title>
        <authorList>
            <consortium name="The Broad Institute Genomics Platform"/>
            <consortium name="The Broad Institute Genome Sequencing Center for Infectious Disease"/>
            <person name="Wu L."/>
            <person name="Ma J."/>
        </authorList>
    </citation>
    <scope>NUCLEOTIDE SEQUENCE [LARGE SCALE GENOMIC DNA]</scope>
    <source>
        <strain evidence="3">JCM 16540</strain>
    </source>
</reference>
<evidence type="ECO:0000259" key="1">
    <source>
        <dbReference type="SMART" id="SM00871"/>
    </source>
</evidence>
<dbReference type="Proteomes" id="UP001500767">
    <property type="component" value="Unassembled WGS sequence"/>
</dbReference>
<dbReference type="InterPro" id="IPR029442">
    <property type="entry name" value="GyrI-like"/>
</dbReference>
<name>A0ABP6XDR4_9ACTN</name>
<proteinExistence type="predicted"/>
<dbReference type="EMBL" id="BAAAYR010000002">
    <property type="protein sequence ID" value="GAA3564487.1"/>
    <property type="molecule type" value="Genomic_DNA"/>
</dbReference>
<dbReference type="SMART" id="SM00871">
    <property type="entry name" value="AraC_E_bind"/>
    <property type="match status" value="1"/>
</dbReference>
<feature type="domain" description="AraC effector-binding" evidence="1">
    <location>
        <begin position="7"/>
        <end position="167"/>
    </location>
</feature>
<gene>
    <name evidence="2" type="ORF">GCM10022197_20200</name>
</gene>
<evidence type="ECO:0000313" key="2">
    <source>
        <dbReference type="EMBL" id="GAA3564487.1"/>
    </source>
</evidence>
<comment type="caution">
    <text evidence="2">The sequence shown here is derived from an EMBL/GenBank/DDBJ whole genome shotgun (WGS) entry which is preliminary data.</text>
</comment>
<accession>A0ABP6XDR4</accession>
<protein>
    <recommendedName>
        <fullName evidence="1">AraC effector-binding domain-containing protein</fullName>
    </recommendedName>
</protein>
<evidence type="ECO:0000313" key="3">
    <source>
        <dbReference type="Proteomes" id="UP001500767"/>
    </source>
</evidence>
<dbReference type="Gene3D" id="3.20.80.10">
    <property type="entry name" value="Regulatory factor, effector binding domain"/>
    <property type="match status" value="1"/>
</dbReference>
<dbReference type="InterPro" id="IPR010499">
    <property type="entry name" value="AraC_E-bd"/>
</dbReference>
<keyword evidence="3" id="KW-1185">Reference proteome</keyword>